<feature type="signal peptide" evidence="2">
    <location>
        <begin position="1"/>
        <end position="22"/>
    </location>
</feature>
<name>A0A561WI09_ACTTI</name>
<evidence type="ECO:0000313" key="4">
    <source>
        <dbReference type="Proteomes" id="UP000320239"/>
    </source>
</evidence>
<dbReference type="Proteomes" id="UP000320239">
    <property type="component" value="Unassembled WGS sequence"/>
</dbReference>
<keyword evidence="2" id="KW-0732">Signal</keyword>
<evidence type="ECO:0000313" key="3">
    <source>
        <dbReference type="EMBL" id="TWG23496.1"/>
    </source>
</evidence>
<dbReference type="EMBL" id="VIWY01000002">
    <property type="protein sequence ID" value="TWG23496.1"/>
    <property type="molecule type" value="Genomic_DNA"/>
</dbReference>
<reference evidence="3 4" key="1">
    <citation type="submission" date="2019-06" db="EMBL/GenBank/DDBJ databases">
        <title>Sequencing the genomes of 1000 actinobacteria strains.</title>
        <authorList>
            <person name="Klenk H.-P."/>
        </authorList>
    </citation>
    <scope>NUCLEOTIDE SEQUENCE [LARGE SCALE GENOMIC DNA]</scope>
    <source>
        <strain evidence="3 4">DSM 43866</strain>
    </source>
</reference>
<gene>
    <name evidence="3" type="ORF">FHX34_10242</name>
</gene>
<evidence type="ECO:0008006" key="5">
    <source>
        <dbReference type="Google" id="ProtNLM"/>
    </source>
</evidence>
<dbReference type="PROSITE" id="PS51257">
    <property type="entry name" value="PROKAR_LIPOPROTEIN"/>
    <property type="match status" value="1"/>
</dbReference>
<sequence>MIRRSVVPAALLLLLAAGCASRPDDTGPATPGAAPSAAVTGTTPSAVPEATRTTGKPAAGSTTVTGTVASGVEPGCLILRAGKTTHLLIFRDEALRASAAVGSRVRVSGTPRPGLMTTCQQGEPFEVSSVTPG</sequence>
<feature type="compositionally biased region" description="Low complexity" evidence="1">
    <location>
        <begin position="26"/>
        <end position="48"/>
    </location>
</feature>
<comment type="caution">
    <text evidence="3">The sequence shown here is derived from an EMBL/GenBank/DDBJ whole genome shotgun (WGS) entry which is preliminary data.</text>
</comment>
<dbReference type="OrthoDB" id="5148907at2"/>
<feature type="chain" id="PRO_5021951289" description="Nucleic acid binding protein" evidence="2">
    <location>
        <begin position="23"/>
        <end position="133"/>
    </location>
</feature>
<evidence type="ECO:0000256" key="1">
    <source>
        <dbReference type="SAM" id="MobiDB-lite"/>
    </source>
</evidence>
<dbReference type="RefSeq" id="WP_122976762.1">
    <property type="nucleotide sequence ID" value="NZ_BOMX01000144.1"/>
</dbReference>
<protein>
    <recommendedName>
        <fullName evidence="5">Nucleic acid binding protein</fullName>
    </recommendedName>
</protein>
<keyword evidence="4" id="KW-1185">Reference proteome</keyword>
<organism evidence="3 4">
    <name type="scientific">Actinoplanes teichomyceticus</name>
    <dbReference type="NCBI Taxonomy" id="1867"/>
    <lineage>
        <taxon>Bacteria</taxon>
        <taxon>Bacillati</taxon>
        <taxon>Actinomycetota</taxon>
        <taxon>Actinomycetes</taxon>
        <taxon>Micromonosporales</taxon>
        <taxon>Micromonosporaceae</taxon>
        <taxon>Actinoplanes</taxon>
    </lineage>
</organism>
<feature type="region of interest" description="Disordered" evidence="1">
    <location>
        <begin position="23"/>
        <end position="66"/>
    </location>
</feature>
<proteinExistence type="predicted"/>
<dbReference type="AlphaFoldDB" id="A0A561WI09"/>
<evidence type="ECO:0000256" key="2">
    <source>
        <dbReference type="SAM" id="SignalP"/>
    </source>
</evidence>
<accession>A0A561WI09</accession>